<dbReference type="Proteomes" id="UP000011607">
    <property type="component" value="Unassembled WGS sequence"/>
</dbReference>
<sequence length="199" mass="22041">MNRRTLLRGTAGGVGLLLGSGCTGADFLEGDAPGGDPEPQLPPEERIREVLEGDEWEQNDESITAPLADEATHLTAFSHDPDDDEMASRVDADSRADTAGRVQLLVWEHDDSDDTTERYEAHPDQQRDLEEFEGMVDVATESVAGGVTPSDKPTQVRVLFRDANAVGWVSYWTFRNQSYEEYGTTAVELAEVVHDHWHE</sequence>
<keyword evidence="2" id="KW-1185">Reference proteome</keyword>
<dbReference type="OrthoDB" id="377642at2157"/>
<dbReference type="PROSITE" id="PS51257">
    <property type="entry name" value="PROKAR_LIPOPROTEIN"/>
    <property type="match status" value="1"/>
</dbReference>
<evidence type="ECO:0000313" key="1">
    <source>
        <dbReference type="EMBL" id="EMA42932.1"/>
    </source>
</evidence>
<comment type="caution">
    <text evidence="1">The sequence shown here is derived from an EMBL/GenBank/DDBJ whole genome shotgun (WGS) entry which is preliminary data.</text>
</comment>
<dbReference type="AlphaFoldDB" id="M0MAW6"/>
<evidence type="ECO:0000313" key="2">
    <source>
        <dbReference type="Proteomes" id="UP000011607"/>
    </source>
</evidence>
<protein>
    <submittedName>
        <fullName evidence="1">Uncharacterized protein</fullName>
    </submittedName>
</protein>
<name>M0MAW6_9EURY</name>
<gene>
    <name evidence="1" type="ORF">C446_03761</name>
</gene>
<reference evidence="1 2" key="1">
    <citation type="journal article" date="2014" name="PLoS Genet.">
        <title>Phylogenetically driven sequencing of extremely halophilic archaea reveals strategies for static and dynamic osmo-response.</title>
        <authorList>
            <person name="Becker E.A."/>
            <person name="Seitzer P.M."/>
            <person name="Tritt A."/>
            <person name="Larsen D."/>
            <person name="Krusor M."/>
            <person name="Yao A.I."/>
            <person name="Wu D."/>
            <person name="Madern D."/>
            <person name="Eisen J.A."/>
            <person name="Darling A.E."/>
            <person name="Facciotti M.T."/>
        </authorList>
    </citation>
    <scope>NUCLEOTIDE SEQUENCE [LARGE SCALE GENOMIC DNA]</scope>
    <source>
        <strain evidence="1 2">JCM 10879</strain>
    </source>
</reference>
<organism evidence="1 2">
    <name type="scientific">Halobiforma nitratireducens JCM 10879</name>
    <dbReference type="NCBI Taxonomy" id="1227454"/>
    <lineage>
        <taxon>Archaea</taxon>
        <taxon>Methanobacteriati</taxon>
        <taxon>Methanobacteriota</taxon>
        <taxon>Stenosarchaea group</taxon>
        <taxon>Halobacteria</taxon>
        <taxon>Halobacteriales</taxon>
        <taxon>Natrialbaceae</taxon>
        <taxon>Halobiforma</taxon>
    </lineage>
</organism>
<proteinExistence type="predicted"/>
<dbReference type="EMBL" id="AOMA01000048">
    <property type="protein sequence ID" value="EMA42932.1"/>
    <property type="molecule type" value="Genomic_DNA"/>
</dbReference>
<accession>M0MAW6</accession>
<dbReference type="RefSeq" id="WP_006671712.1">
    <property type="nucleotide sequence ID" value="NZ_AOMA01000048.1"/>
</dbReference>